<gene>
    <name evidence="1" type="ORF">GCM10025868_16660</name>
</gene>
<keyword evidence="2" id="KW-1185">Reference proteome</keyword>
<comment type="caution">
    <text evidence="1">The sequence shown here is derived from an EMBL/GenBank/DDBJ whole genome shotgun (WGS) entry which is preliminary data.</text>
</comment>
<organism evidence="1 2">
    <name type="scientific">Angustibacter aerolatus</name>
    <dbReference type="NCBI Taxonomy" id="1162965"/>
    <lineage>
        <taxon>Bacteria</taxon>
        <taxon>Bacillati</taxon>
        <taxon>Actinomycetota</taxon>
        <taxon>Actinomycetes</taxon>
        <taxon>Kineosporiales</taxon>
        <taxon>Kineosporiaceae</taxon>
    </lineage>
</organism>
<dbReference type="EMBL" id="BSUZ01000001">
    <property type="protein sequence ID" value="GMA86416.1"/>
    <property type="molecule type" value="Genomic_DNA"/>
</dbReference>
<sequence length="111" mass="12534">MWPGDWPRLQSDDEAWDVVIPTPGALSTAIARRFRPFRVQATVVERRGPWARVEDGSGSAWLHVPQRLWADHDLRVGTGADLDVVWHDRPPLEPPGRGTWLRALAVVTPRT</sequence>
<dbReference type="Proteomes" id="UP001157017">
    <property type="component" value="Unassembled WGS sequence"/>
</dbReference>
<name>A0ABQ6JFS5_9ACTN</name>
<protein>
    <submittedName>
        <fullName evidence="1">Uncharacterized protein</fullName>
    </submittedName>
</protein>
<proteinExistence type="predicted"/>
<reference evidence="2" key="1">
    <citation type="journal article" date="2019" name="Int. J. Syst. Evol. Microbiol.">
        <title>The Global Catalogue of Microorganisms (GCM) 10K type strain sequencing project: providing services to taxonomists for standard genome sequencing and annotation.</title>
        <authorList>
            <consortium name="The Broad Institute Genomics Platform"/>
            <consortium name="The Broad Institute Genome Sequencing Center for Infectious Disease"/>
            <person name="Wu L."/>
            <person name="Ma J."/>
        </authorList>
    </citation>
    <scope>NUCLEOTIDE SEQUENCE [LARGE SCALE GENOMIC DNA]</scope>
    <source>
        <strain evidence="2">NBRC 108730</strain>
    </source>
</reference>
<accession>A0ABQ6JFS5</accession>
<evidence type="ECO:0000313" key="1">
    <source>
        <dbReference type="EMBL" id="GMA86416.1"/>
    </source>
</evidence>
<evidence type="ECO:0000313" key="2">
    <source>
        <dbReference type="Proteomes" id="UP001157017"/>
    </source>
</evidence>